<dbReference type="InterPro" id="IPR032466">
    <property type="entry name" value="Metal_Hydrolase"/>
</dbReference>
<dbReference type="EMBL" id="CAEZSR010000022">
    <property type="protein sequence ID" value="CAB4549066.1"/>
    <property type="molecule type" value="Genomic_DNA"/>
</dbReference>
<dbReference type="GO" id="GO:0016831">
    <property type="term" value="F:carboxy-lyase activity"/>
    <property type="evidence" value="ECO:0007669"/>
    <property type="project" value="InterPro"/>
</dbReference>
<proteinExistence type="predicted"/>
<dbReference type="SUPFAM" id="SSF51556">
    <property type="entry name" value="Metallo-dependent hydrolases"/>
    <property type="match status" value="1"/>
</dbReference>
<dbReference type="AlphaFoldDB" id="A0A6J6CCL0"/>
<evidence type="ECO:0000259" key="2">
    <source>
        <dbReference type="Pfam" id="PF04909"/>
    </source>
</evidence>
<sequence>MPYNQLGRVVHDADAHIMETPSWLRDHLDPSLRGRVDPLSLSGGNELRQTGDPAEQLTDLDTTFRRLAERHASEEYRAVEAAEIMGRKNFAATGSFVPADRPRALDLLGFASQLVFNTFHNRRLRDWEHGGDLDLAYGAARAHNRGMVEFCAVDDRLLPTCYVPLVDFDRARDMAGEAIAIGAAALLVASSCPPGHSPSHRSLDPVWAQAQEAGIPVVFHVGGTGDLIDPAYFRNGLPIPPDFHGGEENFRSVDYMAIPFPPMQTLATMLFDGVLDRFPSLRFGVIEQGAIWVPSWMRQMESAFEAFHRHEDRVRALSLRPSEYVRRQMRFTPYPTEDVAWIIEQAGTEVLMFNSDYPHVEGGRRPIERFERSLGDAPEHVRQAFYCDNFLDLMGAAGRHLAVAA</sequence>
<dbReference type="InterPro" id="IPR032465">
    <property type="entry name" value="ACMSD"/>
</dbReference>
<name>A0A6J6CCL0_9ZZZZ</name>
<dbReference type="Pfam" id="PF04909">
    <property type="entry name" value="Amidohydro_2"/>
    <property type="match status" value="1"/>
</dbReference>
<evidence type="ECO:0000256" key="1">
    <source>
        <dbReference type="ARBA" id="ARBA00023239"/>
    </source>
</evidence>
<reference evidence="3" key="1">
    <citation type="submission" date="2020-05" db="EMBL/GenBank/DDBJ databases">
        <authorList>
            <person name="Chiriac C."/>
            <person name="Salcher M."/>
            <person name="Ghai R."/>
            <person name="Kavagutti S V."/>
        </authorList>
    </citation>
    <scope>NUCLEOTIDE SEQUENCE</scope>
</reference>
<evidence type="ECO:0000313" key="3">
    <source>
        <dbReference type="EMBL" id="CAB4549066.1"/>
    </source>
</evidence>
<dbReference type="GO" id="GO:0016787">
    <property type="term" value="F:hydrolase activity"/>
    <property type="evidence" value="ECO:0007669"/>
    <property type="project" value="InterPro"/>
</dbReference>
<dbReference type="PANTHER" id="PTHR21240:SF28">
    <property type="entry name" value="ISO-OROTATE DECARBOXYLASE (EUROFUNG)"/>
    <property type="match status" value="1"/>
</dbReference>
<dbReference type="GO" id="GO:0005737">
    <property type="term" value="C:cytoplasm"/>
    <property type="evidence" value="ECO:0007669"/>
    <property type="project" value="TreeGrafter"/>
</dbReference>
<keyword evidence="1" id="KW-0456">Lyase</keyword>
<feature type="domain" description="Amidohydrolase-related" evidence="2">
    <location>
        <begin position="140"/>
        <end position="389"/>
    </location>
</feature>
<gene>
    <name evidence="3" type="ORF">UFOPK1493_00907</name>
</gene>
<organism evidence="3">
    <name type="scientific">freshwater metagenome</name>
    <dbReference type="NCBI Taxonomy" id="449393"/>
    <lineage>
        <taxon>unclassified sequences</taxon>
        <taxon>metagenomes</taxon>
        <taxon>ecological metagenomes</taxon>
    </lineage>
</organism>
<accession>A0A6J6CCL0</accession>
<dbReference type="InterPro" id="IPR006680">
    <property type="entry name" value="Amidohydro-rel"/>
</dbReference>
<dbReference type="GO" id="GO:0019748">
    <property type="term" value="P:secondary metabolic process"/>
    <property type="evidence" value="ECO:0007669"/>
    <property type="project" value="TreeGrafter"/>
</dbReference>
<protein>
    <submittedName>
        <fullName evidence="3">Unannotated protein</fullName>
    </submittedName>
</protein>
<dbReference type="PANTHER" id="PTHR21240">
    <property type="entry name" value="2-AMINO-3-CARBOXYLMUCONATE-6-SEMIALDEHYDE DECARBOXYLASE"/>
    <property type="match status" value="1"/>
</dbReference>
<dbReference type="Gene3D" id="3.20.20.140">
    <property type="entry name" value="Metal-dependent hydrolases"/>
    <property type="match status" value="1"/>
</dbReference>